<dbReference type="RefSeq" id="WP_066480998.1">
    <property type="nucleotide sequence ID" value="NZ_BCNT01000014.1"/>
</dbReference>
<sequence>MTTDSAPLHAGSPVRLPTRIADVGGIPIHRAIPQRALRKVGAWCFLDHAGPAEPPPPGMQVGPHPHIGLQTFTWMIEGEVLHRDSLGSEQIIRPGQVNLMTAGHGIAHSEESQTVHVHAAQLWIALPDSHRHIPPRFQHYPDLPRARVGDFDATVLAGEALGHASPAQVHSPLMGVDLHAHPDRTSPARARMPLRRDFEHAVMSLSGHVEVEGLHLPEQELIYLPVGTEAVNLQCTPDSRLLVIGGEPMDEAILLWWNFVARTTEEMQQARTQWEAEATSNALMIDGQPRRFGAPVASLLQPLHAPSLEGVALRASR</sequence>
<comment type="caution">
    <text evidence="5">The sequence shown here is derived from an EMBL/GenBank/DDBJ whole genome shotgun (WGS) entry which is preliminary data.</text>
</comment>
<dbReference type="Pfam" id="PF05726">
    <property type="entry name" value="Pirin_C"/>
    <property type="match status" value="1"/>
</dbReference>
<accession>A0ABW5UKU6</accession>
<dbReference type="Proteomes" id="UP001597463">
    <property type="component" value="Unassembled WGS sequence"/>
</dbReference>
<evidence type="ECO:0000259" key="4">
    <source>
        <dbReference type="Pfam" id="PF05726"/>
    </source>
</evidence>
<dbReference type="InterPro" id="IPR011051">
    <property type="entry name" value="RmlC_Cupin_sf"/>
</dbReference>
<evidence type="ECO:0000256" key="1">
    <source>
        <dbReference type="ARBA" id="ARBA00008416"/>
    </source>
</evidence>
<evidence type="ECO:0000259" key="3">
    <source>
        <dbReference type="Pfam" id="PF02678"/>
    </source>
</evidence>
<dbReference type="EMBL" id="JBHUMV010000002">
    <property type="protein sequence ID" value="MFD2753771.1"/>
    <property type="molecule type" value="Genomic_DNA"/>
</dbReference>
<keyword evidence="6" id="KW-1185">Reference proteome</keyword>
<dbReference type="Gene3D" id="2.60.120.10">
    <property type="entry name" value="Jelly Rolls"/>
    <property type="match status" value="2"/>
</dbReference>
<name>A0ABW5UKU6_9BURK</name>
<dbReference type="InterPro" id="IPR003829">
    <property type="entry name" value="Pirin_N_dom"/>
</dbReference>
<evidence type="ECO:0000313" key="5">
    <source>
        <dbReference type="EMBL" id="MFD2753771.1"/>
    </source>
</evidence>
<reference evidence="6" key="1">
    <citation type="journal article" date="2019" name="Int. J. Syst. Evol. Microbiol.">
        <title>The Global Catalogue of Microorganisms (GCM) 10K type strain sequencing project: providing services to taxonomists for standard genome sequencing and annotation.</title>
        <authorList>
            <consortium name="The Broad Institute Genomics Platform"/>
            <consortium name="The Broad Institute Genome Sequencing Center for Infectious Disease"/>
            <person name="Wu L."/>
            <person name="Ma J."/>
        </authorList>
    </citation>
    <scope>NUCLEOTIDE SEQUENCE [LARGE SCALE GENOMIC DNA]</scope>
    <source>
        <strain evidence="6">TISTR 1906</strain>
    </source>
</reference>
<feature type="domain" description="Pirin C-terminal" evidence="4">
    <location>
        <begin position="188"/>
        <end position="276"/>
    </location>
</feature>
<dbReference type="PIRSF" id="PIRSF006232">
    <property type="entry name" value="Pirin"/>
    <property type="match status" value="1"/>
</dbReference>
<protein>
    <submittedName>
        <fullName evidence="5">Pirin family protein</fullName>
    </submittedName>
</protein>
<dbReference type="InterPro" id="IPR012093">
    <property type="entry name" value="Pirin"/>
</dbReference>
<dbReference type="InterPro" id="IPR008778">
    <property type="entry name" value="Pirin_C_dom"/>
</dbReference>
<dbReference type="Pfam" id="PF02678">
    <property type="entry name" value="Pirin"/>
    <property type="match status" value="1"/>
</dbReference>
<dbReference type="PANTHER" id="PTHR13903:SF8">
    <property type="entry name" value="PIRIN"/>
    <property type="match status" value="1"/>
</dbReference>
<dbReference type="PANTHER" id="PTHR13903">
    <property type="entry name" value="PIRIN-RELATED"/>
    <property type="match status" value="1"/>
</dbReference>
<gene>
    <name evidence="5" type="ORF">ACFSW6_06700</name>
</gene>
<proteinExistence type="inferred from homology"/>
<comment type="similarity">
    <text evidence="1 2">Belongs to the pirin family.</text>
</comment>
<dbReference type="SUPFAM" id="SSF51182">
    <property type="entry name" value="RmlC-like cupins"/>
    <property type="match status" value="1"/>
</dbReference>
<feature type="domain" description="Pirin N-terminal" evidence="3">
    <location>
        <begin position="29"/>
        <end position="124"/>
    </location>
</feature>
<evidence type="ECO:0000313" key="6">
    <source>
        <dbReference type="Proteomes" id="UP001597463"/>
    </source>
</evidence>
<dbReference type="CDD" id="cd02909">
    <property type="entry name" value="cupin_pirin_N"/>
    <property type="match status" value="1"/>
</dbReference>
<dbReference type="InterPro" id="IPR014710">
    <property type="entry name" value="RmlC-like_jellyroll"/>
</dbReference>
<organism evidence="5 6">
    <name type="scientific">Comamonas terrae</name>
    <dbReference type="NCBI Taxonomy" id="673548"/>
    <lineage>
        <taxon>Bacteria</taxon>
        <taxon>Pseudomonadati</taxon>
        <taxon>Pseudomonadota</taxon>
        <taxon>Betaproteobacteria</taxon>
        <taxon>Burkholderiales</taxon>
        <taxon>Comamonadaceae</taxon>
        <taxon>Comamonas</taxon>
    </lineage>
</organism>
<evidence type="ECO:0000256" key="2">
    <source>
        <dbReference type="RuleBase" id="RU003457"/>
    </source>
</evidence>